<dbReference type="Pfam" id="PF00059">
    <property type="entry name" value="Lectin_C"/>
    <property type="match status" value="1"/>
</dbReference>
<dbReference type="PANTHER" id="PTHR46746:SF9">
    <property type="entry name" value="CD209 ANTIGEN-LIKE PROTEIN C-LIKE"/>
    <property type="match status" value="1"/>
</dbReference>
<sequence length="269" mass="31126">MKYVGILFLPTISCVYIYSLNRNQQFSTSYFMEKTGFFNSNSNPIKVVSNKSKITCGIVCIETIQCWHAIYEKDTKQCKLYRKYNEFKNSPSNKFGYLLSSPKEGIEISRAPQCSQCPDDTICQILSKSIHCSRMCPTNWQNLYGNHCYYVSSHSGKFHDVLNNCSNYHAYLISYETKDEFDAVAKKLPSKTYYIGLIYNSSLDEHRWLSTGEVASWTKWNPGNPGNPQPQKNMGEDCTLQGSSYYNQRSWYDDYCMSSERFICEMGIF</sequence>
<dbReference type="Gene3D" id="3.10.100.10">
    <property type="entry name" value="Mannose-Binding Protein A, subunit A"/>
    <property type="match status" value="1"/>
</dbReference>
<dbReference type="SMART" id="SM00034">
    <property type="entry name" value="CLECT"/>
    <property type="match status" value="1"/>
</dbReference>
<evidence type="ECO:0000313" key="4">
    <source>
        <dbReference type="EMBL" id="CAD5122323.1"/>
    </source>
</evidence>
<evidence type="ECO:0000259" key="3">
    <source>
        <dbReference type="PROSITE" id="PS50041"/>
    </source>
</evidence>
<evidence type="ECO:0000256" key="1">
    <source>
        <dbReference type="ARBA" id="ARBA00022734"/>
    </source>
</evidence>
<dbReference type="PROSITE" id="PS00615">
    <property type="entry name" value="C_TYPE_LECTIN_1"/>
    <property type="match status" value="1"/>
</dbReference>
<protein>
    <submittedName>
        <fullName evidence="4">DgyrCDS10764</fullName>
    </submittedName>
</protein>
<dbReference type="PROSITE" id="PS50041">
    <property type="entry name" value="C_TYPE_LECTIN_2"/>
    <property type="match status" value="1"/>
</dbReference>
<dbReference type="InterPro" id="IPR051379">
    <property type="entry name" value="C-type_Lectin_Receptor_IMM"/>
</dbReference>
<reference evidence="4 5" key="1">
    <citation type="submission" date="2020-08" db="EMBL/GenBank/DDBJ databases">
        <authorList>
            <person name="Hejnol A."/>
        </authorList>
    </citation>
    <scope>NUCLEOTIDE SEQUENCE [LARGE SCALE GENOMIC DNA]</scope>
</reference>
<keyword evidence="2" id="KW-1015">Disulfide bond</keyword>
<dbReference type="OrthoDB" id="6133475at2759"/>
<keyword evidence="1" id="KW-0430">Lectin</keyword>
<dbReference type="Proteomes" id="UP000549394">
    <property type="component" value="Unassembled WGS sequence"/>
</dbReference>
<proteinExistence type="predicted"/>
<dbReference type="InterPro" id="IPR018378">
    <property type="entry name" value="C-type_lectin_CS"/>
</dbReference>
<dbReference type="AlphaFoldDB" id="A0A7I8W188"/>
<dbReference type="InterPro" id="IPR001304">
    <property type="entry name" value="C-type_lectin-like"/>
</dbReference>
<dbReference type="GO" id="GO:0030246">
    <property type="term" value="F:carbohydrate binding"/>
    <property type="evidence" value="ECO:0007669"/>
    <property type="project" value="UniProtKB-KW"/>
</dbReference>
<name>A0A7I8W188_9ANNE</name>
<comment type="caution">
    <text evidence="4">The sequence shown here is derived from an EMBL/GenBank/DDBJ whole genome shotgun (WGS) entry which is preliminary data.</text>
</comment>
<feature type="domain" description="C-type lectin" evidence="3">
    <location>
        <begin position="144"/>
        <end position="265"/>
    </location>
</feature>
<organism evidence="4 5">
    <name type="scientific">Dimorphilus gyrociliatus</name>
    <dbReference type="NCBI Taxonomy" id="2664684"/>
    <lineage>
        <taxon>Eukaryota</taxon>
        <taxon>Metazoa</taxon>
        <taxon>Spiralia</taxon>
        <taxon>Lophotrochozoa</taxon>
        <taxon>Annelida</taxon>
        <taxon>Polychaeta</taxon>
        <taxon>Polychaeta incertae sedis</taxon>
        <taxon>Dinophilidae</taxon>
        <taxon>Dimorphilus</taxon>
    </lineage>
</organism>
<dbReference type="CDD" id="cd00037">
    <property type="entry name" value="CLECT"/>
    <property type="match status" value="1"/>
</dbReference>
<evidence type="ECO:0000256" key="2">
    <source>
        <dbReference type="ARBA" id="ARBA00023157"/>
    </source>
</evidence>
<dbReference type="InterPro" id="IPR016187">
    <property type="entry name" value="CTDL_fold"/>
</dbReference>
<dbReference type="SUPFAM" id="SSF56436">
    <property type="entry name" value="C-type lectin-like"/>
    <property type="match status" value="1"/>
</dbReference>
<dbReference type="EMBL" id="CAJFCJ010000017">
    <property type="protein sequence ID" value="CAD5122323.1"/>
    <property type="molecule type" value="Genomic_DNA"/>
</dbReference>
<dbReference type="InterPro" id="IPR016186">
    <property type="entry name" value="C-type_lectin-like/link_sf"/>
</dbReference>
<keyword evidence="5" id="KW-1185">Reference proteome</keyword>
<dbReference type="PANTHER" id="PTHR46746">
    <property type="entry name" value="KILLER CELL LECTIN-LIKE RECEPTOR SUBFAMILY F MEMBER 2"/>
    <property type="match status" value="1"/>
</dbReference>
<evidence type="ECO:0000313" key="5">
    <source>
        <dbReference type="Proteomes" id="UP000549394"/>
    </source>
</evidence>
<accession>A0A7I8W188</accession>
<gene>
    <name evidence="4" type="ORF">DGYR_LOCUS10144</name>
</gene>